<feature type="transmembrane region" description="Helical" evidence="2">
    <location>
        <begin position="191"/>
        <end position="213"/>
    </location>
</feature>
<feature type="transmembrane region" description="Helical" evidence="2">
    <location>
        <begin position="225"/>
        <end position="248"/>
    </location>
</feature>
<dbReference type="AlphaFoldDB" id="A0A1L9TT90"/>
<evidence type="ECO:0000256" key="2">
    <source>
        <dbReference type="SAM" id="Phobius"/>
    </source>
</evidence>
<accession>A0A1L9TT90</accession>
<evidence type="ECO:0000313" key="4">
    <source>
        <dbReference type="Proteomes" id="UP000184356"/>
    </source>
</evidence>
<evidence type="ECO:0000313" key="3">
    <source>
        <dbReference type="EMBL" id="OJJ62657.1"/>
    </source>
</evidence>
<dbReference type="GeneID" id="63767715"/>
<dbReference type="PROSITE" id="PS51257">
    <property type="entry name" value="PROKAR_LIPOPROTEIN"/>
    <property type="match status" value="1"/>
</dbReference>
<proteinExistence type="predicted"/>
<keyword evidence="2" id="KW-0812">Transmembrane</keyword>
<feature type="compositionally biased region" description="Low complexity" evidence="1">
    <location>
        <begin position="342"/>
        <end position="355"/>
    </location>
</feature>
<feature type="transmembrane region" description="Helical" evidence="2">
    <location>
        <begin position="63"/>
        <end position="89"/>
    </location>
</feature>
<keyword evidence="2" id="KW-0472">Membrane</keyword>
<feature type="transmembrane region" description="Helical" evidence="2">
    <location>
        <begin position="276"/>
        <end position="293"/>
    </location>
</feature>
<dbReference type="Proteomes" id="UP000184356">
    <property type="component" value="Unassembled WGS sequence"/>
</dbReference>
<dbReference type="EMBL" id="KV878583">
    <property type="protein sequence ID" value="OJJ62657.1"/>
    <property type="molecule type" value="Genomic_DNA"/>
</dbReference>
<keyword evidence="4" id="KW-1185">Reference proteome</keyword>
<reference evidence="4" key="1">
    <citation type="journal article" date="2017" name="Genome Biol.">
        <title>Comparative genomics reveals high biological diversity and specific adaptations in the industrially and medically important fungal genus Aspergillus.</title>
        <authorList>
            <person name="de Vries R.P."/>
            <person name="Riley R."/>
            <person name="Wiebenga A."/>
            <person name="Aguilar-Osorio G."/>
            <person name="Amillis S."/>
            <person name="Uchima C.A."/>
            <person name="Anderluh G."/>
            <person name="Asadollahi M."/>
            <person name="Askin M."/>
            <person name="Barry K."/>
            <person name="Battaglia E."/>
            <person name="Bayram O."/>
            <person name="Benocci T."/>
            <person name="Braus-Stromeyer S.A."/>
            <person name="Caldana C."/>
            <person name="Canovas D."/>
            <person name="Cerqueira G.C."/>
            <person name="Chen F."/>
            <person name="Chen W."/>
            <person name="Choi C."/>
            <person name="Clum A."/>
            <person name="Dos Santos R.A."/>
            <person name="Damasio A.R."/>
            <person name="Diallinas G."/>
            <person name="Emri T."/>
            <person name="Fekete E."/>
            <person name="Flipphi M."/>
            <person name="Freyberg S."/>
            <person name="Gallo A."/>
            <person name="Gournas C."/>
            <person name="Habgood R."/>
            <person name="Hainaut M."/>
            <person name="Harispe M.L."/>
            <person name="Henrissat B."/>
            <person name="Hilden K.S."/>
            <person name="Hope R."/>
            <person name="Hossain A."/>
            <person name="Karabika E."/>
            <person name="Karaffa L."/>
            <person name="Karanyi Z."/>
            <person name="Krasevec N."/>
            <person name="Kuo A."/>
            <person name="Kusch H."/>
            <person name="LaButti K."/>
            <person name="Lagendijk E.L."/>
            <person name="Lapidus A."/>
            <person name="Levasseur A."/>
            <person name="Lindquist E."/>
            <person name="Lipzen A."/>
            <person name="Logrieco A.F."/>
            <person name="MacCabe A."/>
            <person name="Maekelae M.R."/>
            <person name="Malavazi I."/>
            <person name="Melin P."/>
            <person name="Meyer V."/>
            <person name="Mielnichuk N."/>
            <person name="Miskei M."/>
            <person name="Molnar A.P."/>
            <person name="Mule G."/>
            <person name="Ngan C.Y."/>
            <person name="Orejas M."/>
            <person name="Orosz E."/>
            <person name="Ouedraogo J.P."/>
            <person name="Overkamp K.M."/>
            <person name="Park H.-S."/>
            <person name="Perrone G."/>
            <person name="Piumi F."/>
            <person name="Punt P.J."/>
            <person name="Ram A.F."/>
            <person name="Ramon A."/>
            <person name="Rauscher S."/>
            <person name="Record E."/>
            <person name="Riano-Pachon D.M."/>
            <person name="Robert V."/>
            <person name="Roehrig J."/>
            <person name="Ruller R."/>
            <person name="Salamov A."/>
            <person name="Salih N.S."/>
            <person name="Samson R.A."/>
            <person name="Sandor E."/>
            <person name="Sanguinetti M."/>
            <person name="Schuetze T."/>
            <person name="Sepcic K."/>
            <person name="Shelest E."/>
            <person name="Sherlock G."/>
            <person name="Sophianopoulou V."/>
            <person name="Squina F.M."/>
            <person name="Sun H."/>
            <person name="Susca A."/>
            <person name="Todd R.B."/>
            <person name="Tsang A."/>
            <person name="Unkles S.E."/>
            <person name="van de Wiele N."/>
            <person name="van Rossen-Uffink D."/>
            <person name="Oliveira J.V."/>
            <person name="Vesth T.C."/>
            <person name="Visser J."/>
            <person name="Yu J.-H."/>
            <person name="Zhou M."/>
            <person name="Andersen M.R."/>
            <person name="Archer D.B."/>
            <person name="Baker S.E."/>
            <person name="Benoit I."/>
            <person name="Brakhage A.A."/>
            <person name="Braus G.H."/>
            <person name="Fischer R."/>
            <person name="Frisvad J.C."/>
            <person name="Goldman G.H."/>
            <person name="Houbraken J."/>
            <person name="Oakley B."/>
            <person name="Pocsi I."/>
            <person name="Scazzocchio C."/>
            <person name="Seiboth B."/>
            <person name="vanKuyk P.A."/>
            <person name="Wortman J."/>
            <person name="Dyer P.S."/>
            <person name="Grigoriev I.V."/>
        </authorList>
    </citation>
    <scope>NUCLEOTIDE SEQUENCE [LARGE SCALE GENOMIC DNA]</scope>
    <source>
        <strain evidence="4">CBS 593.65</strain>
    </source>
</reference>
<feature type="region of interest" description="Disordered" evidence="1">
    <location>
        <begin position="306"/>
        <end position="368"/>
    </location>
</feature>
<evidence type="ECO:0000256" key="1">
    <source>
        <dbReference type="SAM" id="MobiDB-lite"/>
    </source>
</evidence>
<organism evidence="3 4">
    <name type="scientific">Aspergillus sydowii CBS 593.65</name>
    <dbReference type="NCBI Taxonomy" id="1036612"/>
    <lineage>
        <taxon>Eukaryota</taxon>
        <taxon>Fungi</taxon>
        <taxon>Dikarya</taxon>
        <taxon>Ascomycota</taxon>
        <taxon>Pezizomycotina</taxon>
        <taxon>Eurotiomycetes</taxon>
        <taxon>Eurotiomycetidae</taxon>
        <taxon>Eurotiales</taxon>
        <taxon>Aspergillaceae</taxon>
        <taxon>Aspergillus</taxon>
        <taxon>Aspergillus subgen. Nidulantes</taxon>
    </lineage>
</organism>
<feature type="transmembrane region" description="Helical" evidence="2">
    <location>
        <begin position="147"/>
        <end position="171"/>
    </location>
</feature>
<feature type="transmembrane region" description="Helical" evidence="2">
    <location>
        <begin position="31"/>
        <end position="51"/>
    </location>
</feature>
<keyword evidence="2" id="KW-1133">Transmembrane helix</keyword>
<dbReference type="RefSeq" id="XP_040706463.1">
    <property type="nucleotide sequence ID" value="XM_040851642.1"/>
</dbReference>
<sequence>MAPRRGGGGGYYSSSSISCSSSAFEDEQSRVAIAFAALWFVVAAVLFFVATRRFGLNKKQGSPVVGSLFLGFSMFFALGAHLTDIIVTAMTECGNATSHLYVGAIVYDWLDRASQFFVTALIMTTICRKLQSDFARVQPAILTLQTVWVALLGALVVALLSMSTAAYHYHFADEGDYTKAYELTYPIRGVQTTYCTLTVAGLLIASATMLKAFFSAPAYLRKGAIATWVPILAFSALGYSAASLGTYIRSAFFFSSVTMDSSAYTSFVHSQQAGNFLNWFFLFLAFYAALKIASYRSESGAANAATRTSMNPTAVPPPPPPQGRPNYNLNHGYDSHLSYGANGNQQSQNQFGGYQPNQTYGGNHPVRY</sequence>
<feature type="transmembrane region" description="Helical" evidence="2">
    <location>
        <begin position="109"/>
        <end position="127"/>
    </location>
</feature>
<protein>
    <submittedName>
        <fullName evidence="3">Uncharacterized protein</fullName>
    </submittedName>
</protein>
<dbReference type="OrthoDB" id="4507588at2759"/>
<name>A0A1L9TT90_9EURO</name>
<feature type="compositionally biased region" description="Pro residues" evidence="1">
    <location>
        <begin position="314"/>
        <end position="323"/>
    </location>
</feature>
<gene>
    <name evidence="3" type="ORF">ASPSYDRAFT_86329</name>
</gene>
<dbReference type="VEuPathDB" id="FungiDB:ASPSYDRAFT_86329"/>